<evidence type="ECO:0000313" key="1">
    <source>
        <dbReference type="EMBL" id="CDW49222.1"/>
    </source>
</evidence>
<proteinExistence type="predicted"/>
<organism evidence="1">
    <name type="scientific">Lepeophtheirus salmonis</name>
    <name type="common">Salmon louse</name>
    <name type="synonym">Caligus salmonis</name>
    <dbReference type="NCBI Taxonomy" id="72036"/>
    <lineage>
        <taxon>Eukaryota</taxon>
        <taxon>Metazoa</taxon>
        <taxon>Ecdysozoa</taxon>
        <taxon>Arthropoda</taxon>
        <taxon>Crustacea</taxon>
        <taxon>Multicrustacea</taxon>
        <taxon>Hexanauplia</taxon>
        <taxon>Copepoda</taxon>
        <taxon>Siphonostomatoida</taxon>
        <taxon>Caligidae</taxon>
        <taxon>Lepeophtheirus</taxon>
    </lineage>
</organism>
<feature type="non-terminal residue" evidence="1">
    <location>
        <position position="39"/>
    </location>
</feature>
<dbReference type="EMBL" id="HACA01031861">
    <property type="protein sequence ID" value="CDW49222.1"/>
    <property type="molecule type" value="Transcribed_RNA"/>
</dbReference>
<sequence length="39" mass="4568">SIATRDESGSFSTLFSKRFKTLPNLCFVPDDEECFLRYF</sequence>
<dbReference type="AlphaFoldDB" id="A0A0K2VG93"/>
<accession>A0A0K2VG93</accession>
<feature type="non-terminal residue" evidence="1">
    <location>
        <position position="1"/>
    </location>
</feature>
<reference evidence="1" key="1">
    <citation type="submission" date="2014-05" db="EMBL/GenBank/DDBJ databases">
        <authorList>
            <person name="Chronopoulou M."/>
        </authorList>
    </citation>
    <scope>NUCLEOTIDE SEQUENCE</scope>
    <source>
        <tissue evidence="1">Whole organism</tissue>
    </source>
</reference>
<name>A0A0K2VG93_LEPSM</name>
<protein>
    <submittedName>
        <fullName evidence="1">Uncharacterized protein</fullName>
    </submittedName>
</protein>